<dbReference type="SUPFAM" id="SSF52047">
    <property type="entry name" value="RNI-like"/>
    <property type="match status" value="1"/>
</dbReference>
<evidence type="ECO:0000256" key="1">
    <source>
        <dbReference type="SAM" id="MobiDB-lite"/>
    </source>
</evidence>
<dbReference type="InterPro" id="IPR036047">
    <property type="entry name" value="F-box-like_dom_sf"/>
</dbReference>
<reference evidence="3 4" key="1">
    <citation type="submission" date="2020-04" db="EMBL/GenBank/DDBJ databases">
        <authorList>
            <person name="Alioto T."/>
            <person name="Alioto T."/>
            <person name="Gomez Garrido J."/>
        </authorList>
    </citation>
    <scope>NUCLEOTIDE SEQUENCE [LARGE SCALE GENOMIC DNA]</scope>
</reference>
<feature type="domain" description="F-box" evidence="2">
    <location>
        <begin position="48"/>
        <end position="94"/>
    </location>
</feature>
<dbReference type="OrthoDB" id="9974792at2759"/>
<evidence type="ECO:0000313" key="4">
    <source>
        <dbReference type="Proteomes" id="UP000494165"/>
    </source>
</evidence>
<dbReference type="Gene3D" id="3.80.10.10">
    <property type="entry name" value="Ribonuclease Inhibitor"/>
    <property type="match status" value="1"/>
</dbReference>
<dbReference type="Pfam" id="PF12937">
    <property type="entry name" value="F-box-like"/>
    <property type="match status" value="1"/>
</dbReference>
<dbReference type="EMBL" id="CADEPI010000001">
    <property type="protein sequence ID" value="CAB3359567.1"/>
    <property type="molecule type" value="Genomic_DNA"/>
</dbReference>
<accession>A0A8S1BUN8</accession>
<feature type="compositionally biased region" description="Basic residues" evidence="1">
    <location>
        <begin position="28"/>
        <end position="37"/>
    </location>
</feature>
<sequence>MDGSVTVTETIGNEQKPYLVLNGGSGNKKARKKKAQARKPPGEKVLIESHWEELPDLIIERIFSYLSIRDRYHASIVCRRWNDAFYLPYVWSNFVMNDMTLVRRKFNYYMGWQHVLDHMRTQNCLATIGRCIKTLVFEPMFSFHNLYEFMVMLCYYAERNKQEKAGKVIYHKGNIVPVLVEVRGGGQGIGSRISTLRFTFPCNMAATAREEDEYVFGTGGKLLESFKRLMGGLGATLKHLQLEDLLLERYEALTLLDEVCFSGCEKLRTLTLINVTKIPCQMLHAGVFVNLRVLTLSPQSLGVDLLVLLGDCPHLHHLHVVQNRYTPDNLSTLPWKAWRACRWDNPALNVHLQLENVRSGEVVWQIGAPVRSILYKSSHLKVNSSSILTAIDQYRADLQVYGHVGLPRFHRTKSYSERADPLLLHLCRQCPNLHTLVVRERISTATVLLLAHTGQNLRFMHVRRNAVVLRCDCPRAIDWSDTFYRWLKTASRSYAATEREVSQILGYQWAMLSDRQFKLMTVELHESPFNVHTTRASYHTYVPPPLLPVAEKVDHTVPMQQRRRKKEKMTKVK</sequence>
<dbReference type="CDD" id="cd22104">
    <property type="entry name" value="F-box_FBXO33"/>
    <property type="match status" value="1"/>
</dbReference>
<dbReference type="FunFam" id="1.20.1280.50:FF:000005">
    <property type="entry name" value="F-box/LRR-repeat protein 3 isoform X1"/>
    <property type="match status" value="1"/>
</dbReference>
<dbReference type="InterPro" id="IPR032675">
    <property type="entry name" value="LRR_dom_sf"/>
</dbReference>
<protein>
    <recommendedName>
        <fullName evidence="2">F-box domain-containing protein</fullName>
    </recommendedName>
</protein>
<dbReference type="Proteomes" id="UP000494165">
    <property type="component" value="Unassembled WGS sequence"/>
</dbReference>
<dbReference type="InterPro" id="IPR001810">
    <property type="entry name" value="F-box_dom"/>
</dbReference>
<dbReference type="SMART" id="SM00256">
    <property type="entry name" value="FBOX"/>
    <property type="match status" value="1"/>
</dbReference>
<organism evidence="3 4">
    <name type="scientific">Cloeon dipterum</name>
    <dbReference type="NCBI Taxonomy" id="197152"/>
    <lineage>
        <taxon>Eukaryota</taxon>
        <taxon>Metazoa</taxon>
        <taxon>Ecdysozoa</taxon>
        <taxon>Arthropoda</taxon>
        <taxon>Hexapoda</taxon>
        <taxon>Insecta</taxon>
        <taxon>Pterygota</taxon>
        <taxon>Palaeoptera</taxon>
        <taxon>Ephemeroptera</taxon>
        <taxon>Pisciforma</taxon>
        <taxon>Baetidae</taxon>
        <taxon>Cloeon</taxon>
    </lineage>
</organism>
<dbReference type="PANTHER" id="PTHR20872:SF1">
    <property type="entry name" value="F-BOX DOMAIN-CONTAINING PROTEIN"/>
    <property type="match status" value="1"/>
</dbReference>
<dbReference type="SUPFAM" id="SSF81383">
    <property type="entry name" value="F-box domain"/>
    <property type="match status" value="1"/>
</dbReference>
<dbReference type="Gene3D" id="1.20.1280.50">
    <property type="match status" value="1"/>
</dbReference>
<evidence type="ECO:0000259" key="2">
    <source>
        <dbReference type="PROSITE" id="PS50181"/>
    </source>
</evidence>
<comment type="caution">
    <text evidence="3">The sequence shown here is derived from an EMBL/GenBank/DDBJ whole genome shotgun (WGS) entry which is preliminary data.</text>
</comment>
<name>A0A8S1BUN8_9INSE</name>
<dbReference type="AlphaFoldDB" id="A0A8S1BUN8"/>
<evidence type="ECO:0000313" key="3">
    <source>
        <dbReference type="EMBL" id="CAB3359569.1"/>
    </source>
</evidence>
<proteinExistence type="predicted"/>
<dbReference type="PROSITE" id="PS50181">
    <property type="entry name" value="FBOX"/>
    <property type="match status" value="1"/>
</dbReference>
<feature type="region of interest" description="Disordered" evidence="1">
    <location>
        <begin position="18"/>
        <end position="40"/>
    </location>
</feature>
<gene>
    <name evidence="3" type="ORF">CLODIP_2_CD05251</name>
</gene>
<keyword evidence="4" id="KW-1185">Reference proteome</keyword>
<dbReference type="PANTHER" id="PTHR20872">
    <property type="match status" value="1"/>
</dbReference>
<dbReference type="EMBL" id="CADEPI010000001">
    <property type="protein sequence ID" value="CAB3359569.1"/>
    <property type="molecule type" value="Genomic_DNA"/>
</dbReference>